<dbReference type="Proteomes" id="UP000663879">
    <property type="component" value="Unassembled WGS sequence"/>
</dbReference>
<dbReference type="SUPFAM" id="SSF50978">
    <property type="entry name" value="WD40 repeat-like"/>
    <property type="match status" value="1"/>
</dbReference>
<protein>
    <submittedName>
        <fullName evidence="4">Uncharacterized protein</fullName>
    </submittedName>
</protein>
<proteinExistence type="predicted"/>
<name>A0A814PLV1_9BILA</name>
<feature type="repeat" description="WD" evidence="3">
    <location>
        <begin position="236"/>
        <end position="276"/>
    </location>
</feature>
<dbReference type="OrthoDB" id="1602884at2759"/>
<dbReference type="Gene3D" id="2.130.10.10">
    <property type="entry name" value="YVTN repeat-like/Quinoprotein amine dehydrogenase"/>
    <property type="match status" value="2"/>
</dbReference>
<dbReference type="PANTHER" id="PTHR22847">
    <property type="entry name" value="WD40 REPEAT PROTEIN"/>
    <property type="match status" value="1"/>
</dbReference>
<evidence type="ECO:0000313" key="5">
    <source>
        <dbReference type="Proteomes" id="UP000663879"/>
    </source>
</evidence>
<dbReference type="PROSITE" id="PS50082">
    <property type="entry name" value="WD_REPEATS_2"/>
    <property type="match status" value="1"/>
</dbReference>
<evidence type="ECO:0000256" key="3">
    <source>
        <dbReference type="PROSITE-ProRule" id="PRU00221"/>
    </source>
</evidence>
<keyword evidence="5" id="KW-1185">Reference proteome</keyword>
<keyword evidence="1 3" id="KW-0853">WD repeat</keyword>
<dbReference type="PANTHER" id="PTHR22847:SF637">
    <property type="entry name" value="WD REPEAT DOMAIN 5B"/>
    <property type="match status" value="1"/>
</dbReference>
<dbReference type="GO" id="GO:1990234">
    <property type="term" value="C:transferase complex"/>
    <property type="evidence" value="ECO:0007669"/>
    <property type="project" value="UniProtKB-ARBA"/>
</dbReference>
<comment type="caution">
    <text evidence="4">The sequence shown here is derived from an EMBL/GenBank/DDBJ whole genome shotgun (WGS) entry which is preliminary data.</text>
</comment>
<keyword evidence="2" id="KW-0677">Repeat</keyword>
<evidence type="ECO:0000256" key="2">
    <source>
        <dbReference type="ARBA" id="ARBA00022737"/>
    </source>
</evidence>
<dbReference type="SMART" id="SM00320">
    <property type="entry name" value="WD40"/>
    <property type="match status" value="6"/>
</dbReference>
<dbReference type="EMBL" id="CAJNOC010007965">
    <property type="protein sequence ID" value="CAF1107750.1"/>
    <property type="molecule type" value="Genomic_DNA"/>
</dbReference>
<sequence>MRISVSETIFASGLENGEIKVWNYNSDTILNLYTLRSYTTGVLSLEYLSNNYLASGYSNGKIIIWNLLTKQTRIELTHSGLVRTILLIDLTSFASASSKTIKLWSIGNFSNILTKEHSISSDIISLKYYSKRLFSISSDGILKSWNNFVYEFEINVQCVVLSFELISNGNLACGCKNDVINIYSVGSTSFSFIRSFQQNRDVSSLVAIETQFLVSGDTLGTMNIWDHITGFKSVSFKGHTTNIYTLEYIGNRIFLSGSEAGFIKAWNVNTGKKLTEIDLNIPLRCLKYFDQKNREKKEYRITSNLGETTVLSETTCDKDLEIIITNDLKWNKQCVFASARANRALSQILFIQRNNYSALYCPCKAAHGICLKTIKDKPYEQRFKELSMNSLEDRRTRGDLI</sequence>
<dbReference type="InterPro" id="IPR036322">
    <property type="entry name" value="WD40_repeat_dom_sf"/>
</dbReference>
<organism evidence="4 5">
    <name type="scientific">Brachionus calyciflorus</name>
    <dbReference type="NCBI Taxonomy" id="104777"/>
    <lineage>
        <taxon>Eukaryota</taxon>
        <taxon>Metazoa</taxon>
        <taxon>Spiralia</taxon>
        <taxon>Gnathifera</taxon>
        <taxon>Rotifera</taxon>
        <taxon>Eurotatoria</taxon>
        <taxon>Monogononta</taxon>
        <taxon>Pseudotrocha</taxon>
        <taxon>Ploima</taxon>
        <taxon>Brachionidae</taxon>
        <taxon>Brachionus</taxon>
    </lineage>
</organism>
<dbReference type="InterPro" id="IPR019775">
    <property type="entry name" value="WD40_repeat_CS"/>
</dbReference>
<evidence type="ECO:0000256" key="1">
    <source>
        <dbReference type="ARBA" id="ARBA00022574"/>
    </source>
</evidence>
<dbReference type="Pfam" id="PF00400">
    <property type="entry name" value="WD40"/>
    <property type="match status" value="2"/>
</dbReference>
<gene>
    <name evidence="4" type="ORF">OXX778_LOCUS21475</name>
</gene>
<evidence type="ECO:0000313" key="4">
    <source>
        <dbReference type="EMBL" id="CAF1107750.1"/>
    </source>
</evidence>
<dbReference type="AlphaFoldDB" id="A0A814PLV1"/>
<reference evidence="4" key="1">
    <citation type="submission" date="2021-02" db="EMBL/GenBank/DDBJ databases">
        <authorList>
            <person name="Nowell W R."/>
        </authorList>
    </citation>
    <scope>NUCLEOTIDE SEQUENCE</scope>
    <source>
        <strain evidence="4">Ploen Becks lab</strain>
    </source>
</reference>
<dbReference type="PROSITE" id="PS00678">
    <property type="entry name" value="WD_REPEATS_1"/>
    <property type="match status" value="1"/>
</dbReference>
<accession>A0A814PLV1</accession>
<feature type="non-terminal residue" evidence="4">
    <location>
        <position position="1"/>
    </location>
</feature>
<dbReference type="InterPro" id="IPR015943">
    <property type="entry name" value="WD40/YVTN_repeat-like_dom_sf"/>
</dbReference>
<dbReference type="InterPro" id="IPR001680">
    <property type="entry name" value="WD40_rpt"/>
</dbReference>